<dbReference type="KEGG" id="dbc:MFMK1_003537"/>
<dbReference type="EMBL" id="CP121694">
    <property type="protein sequence ID" value="WRO23670.1"/>
    <property type="molecule type" value="Genomic_DNA"/>
</dbReference>
<name>A0AAU0UTQ4_9FIRM</name>
<organism evidence="4 5">
    <name type="scientific">Metallumcola ferriviriculae</name>
    <dbReference type="NCBI Taxonomy" id="3039180"/>
    <lineage>
        <taxon>Bacteria</taxon>
        <taxon>Bacillati</taxon>
        <taxon>Bacillota</taxon>
        <taxon>Clostridia</taxon>
        <taxon>Neomoorellales</taxon>
        <taxon>Desulfitibacteraceae</taxon>
        <taxon>Metallumcola</taxon>
    </lineage>
</organism>
<keyword evidence="2" id="KW-1133">Transmembrane helix</keyword>
<evidence type="ECO:0000313" key="5">
    <source>
        <dbReference type="Proteomes" id="UP001329915"/>
    </source>
</evidence>
<gene>
    <name evidence="4" type="ORF">MFMK1_003537</name>
</gene>
<dbReference type="Proteomes" id="UP001329915">
    <property type="component" value="Chromosome"/>
</dbReference>
<dbReference type="RefSeq" id="WP_366923046.1">
    <property type="nucleotide sequence ID" value="NZ_CP121694.1"/>
</dbReference>
<keyword evidence="2" id="KW-0472">Membrane</keyword>
<evidence type="ECO:0000256" key="2">
    <source>
        <dbReference type="SAM" id="Phobius"/>
    </source>
</evidence>
<dbReference type="SMART" id="SM01208">
    <property type="entry name" value="G5"/>
    <property type="match status" value="1"/>
</dbReference>
<keyword evidence="2" id="KW-0812">Transmembrane</keyword>
<evidence type="ECO:0000259" key="3">
    <source>
        <dbReference type="SMART" id="SM01208"/>
    </source>
</evidence>
<evidence type="ECO:0000256" key="1">
    <source>
        <dbReference type="ARBA" id="ARBA00022729"/>
    </source>
</evidence>
<sequence length="299" mass="33249">MINFINNRRMPAVLLVLAFLMVMGSFNFILKKHGSDNISVKAHPYGNQVKGELVWENRLKFQQLLDKYDTHVRMAAFETTLPDPLPGEEANVAHAADLLAGTILSPGKVFSMNLALGPYSRQRGFQDGPAYVGSQVTKTVGGGVCKIASTLYNVAILANLKIIERHSHGMQVPYVPPGQDATVSFGSKDLKFKNHTEQPIVIWADTNGNTLYIALYGRIKPPQVTWHHKVINRQEKQTVYRYDSTLAPSQEEVVIPGADGLAVKSWLKIIYPDHTVEEKALGVDYYRPMAKVVKKAPPQ</sequence>
<keyword evidence="5" id="KW-1185">Reference proteome</keyword>
<dbReference type="PANTHER" id="PTHR35788">
    <property type="entry name" value="EXPORTED PROTEIN-RELATED"/>
    <property type="match status" value="1"/>
</dbReference>
<feature type="domain" description="G5" evidence="3">
    <location>
        <begin position="225"/>
        <end position="299"/>
    </location>
</feature>
<dbReference type="InterPro" id="IPR052913">
    <property type="entry name" value="Glycopeptide_resist_protein"/>
</dbReference>
<dbReference type="PANTHER" id="PTHR35788:SF1">
    <property type="entry name" value="EXPORTED PROTEIN"/>
    <property type="match status" value="1"/>
</dbReference>
<evidence type="ECO:0000313" key="4">
    <source>
        <dbReference type="EMBL" id="WRO23670.1"/>
    </source>
</evidence>
<feature type="transmembrane region" description="Helical" evidence="2">
    <location>
        <begin position="12"/>
        <end position="30"/>
    </location>
</feature>
<dbReference type="InterPro" id="IPR011098">
    <property type="entry name" value="G5_dom"/>
</dbReference>
<proteinExistence type="predicted"/>
<dbReference type="Pfam" id="PF04294">
    <property type="entry name" value="VanW"/>
    <property type="match status" value="1"/>
</dbReference>
<protein>
    <submittedName>
        <fullName evidence="4">VanW family protein</fullName>
    </submittedName>
</protein>
<dbReference type="AlphaFoldDB" id="A0AAU0UTQ4"/>
<keyword evidence="1" id="KW-0732">Signal</keyword>
<reference evidence="4 5" key="1">
    <citation type="submission" date="2023-04" db="EMBL/GenBank/DDBJ databases">
        <authorList>
            <person name="Hsu D."/>
        </authorList>
    </citation>
    <scope>NUCLEOTIDE SEQUENCE [LARGE SCALE GENOMIC DNA]</scope>
    <source>
        <strain evidence="4 5">MK1</strain>
    </source>
</reference>
<dbReference type="InterPro" id="IPR007391">
    <property type="entry name" value="Vancomycin_resist_VanW"/>
</dbReference>
<accession>A0AAU0UTQ4</accession>